<dbReference type="SUPFAM" id="SSF46785">
    <property type="entry name" value="Winged helix' DNA-binding domain"/>
    <property type="match status" value="1"/>
</dbReference>
<dbReference type="RefSeq" id="WP_265508712.1">
    <property type="nucleotide sequence ID" value="NZ_JAOTBE010000103.1"/>
</dbReference>
<accession>A0ABV6CF80</accession>
<organism evidence="1 2">
    <name type="scientific">Paracoccus rhizosphaerae</name>
    <dbReference type="NCBI Taxonomy" id="1133347"/>
    <lineage>
        <taxon>Bacteria</taxon>
        <taxon>Pseudomonadati</taxon>
        <taxon>Pseudomonadota</taxon>
        <taxon>Alphaproteobacteria</taxon>
        <taxon>Rhodobacterales</taxon>
        <taxon>Paracoccaceae</taxon>
        <taxon>Paracoccus</taxon>
    </lineage>
</organism>
<gene>
    <name evidence="1" type="ORF">ACFFIZ_03415</name>
</gene>
<dbReference type="Gene3D" id="1.10.10.10">
    <property type="entry name" value="Winged helix-like DNA-binding domain superfamily/Winged helix DNA-binding domain"/>
    <property type="match status" value="1"/>
</dbReference>
<comment type="caution">
    <text evidence="1">The sequence shown here is derived from an EMBL/GenBank/DDBJ whole genome shotgun (WGS) entry which is preliminary data.</text>
</comment>
<dbReference type="EMBL" id="JBHLWQ010000035">
    <property type="protein sequence ID" value="MFC0199393.1"/>
    <property type="molecule type" value="Genomic_DNA"/>
</dbReference>
<dbReference type="InterPro" id="IPR036388">
    <property type="entry name" value="WH-like_DNA-bd_sf"/>
</dbReference>
<evidence type="ECO:0008006" key="3">
    <source>
        <dbReference type="Google" id="ProtNLM"/>
    </source>
</evidence>
<reference evidence="1 2" key="1">
    <citation type="submission" date="2024-09" db="EMBL/GenBank/DDBJ databases">
        <authorList>
            <person name="Sun Q."/>
            <person name="Mori K."/>
        </authorList>
    </citation>
    <scope>NUCLEOTIDE SEQUENCE [LARGE SCALE GENOMIC DNA]</scope>
    <source>
        <strain evidence="1 2">CCM 7904</strain>
    </source>
</reference>
<sequence>MLKATRYVEHNLRERLRQGFDMRLPRFDVLAALTAAPEGLRMTELSQQLMISNGNVTGIVDAWLPTAGRARDDRDRPLRLLRAHHRLG</sequence>
<evidence type="ECO:0000313" key="1">
    <source>
        <dbReference type="EMBL" id="MFC0199393.1"/>
    </source>
</evidence>
<dbReference type="Proteomes" id="UP001589795">
    <property type="component" value="Unassembled WGS sequence"/>
</dbReference>
<proteinExistence type="predicted"/>
<evidence type="ECO:0000313" key="2">
    <source>
        <dbReference type="Proteomes" id="UP001589795"/>
    </source>
</evidence>
<dbReference type="InterPro" id="IPR036390">
    <property type="entry name" value="WH_DNA-bd_sf"/>
</dbReference>
<name>A0ABV6CF80_9RHOB</name>
<keyword evidence="2" id="KW-1185">Reference proteome</keyword>
<protein>
    <recommendedName>
        <fullName evidence="3">MarR family protein</fullName>
    </recommendedName>
</protein>